<organism evidence="1">
    <name type="scientific">Pseudomonas phage PACT201</name>
    <dbReference type="NCBI Taxonomy" id="3230130"/>
    <lineage>
        <taxon>Viruses</taxon>
    </lineage>
</organism>
<sequence>MASEFETAAGGIVMDLTGQSARTVYRQSIGARITGGMAVSIPGFDPARGVVFLISSGYPFGNVPSYRSIWKCNYSFSCETDLQMLPMS</sequence>
<proteinExistence type="predicted"/>
<reference evidence="1" key="1">
    <citation type="submission" date="2024-06" db="EMBL/GenBank/DDBJ databases">
        <authorList>
            <person name="Yerushalmy O."/>
            <person name="Alkalay-Oren S."/>
            <person name="Coppenhagn-Glazer S."/>
            <person name="Hazan R."/>
        </authorList>
    </citation>
    <scope>NUCLEOTIDE SEQUENCE</scope>
</reference>
<protein>
    <submittedName>
        <fullName evidence="1">Uncharacterized protein</fullName>
    </submittedName>
</protein>
<accession>A0AAU8GSB1</accession>
<dbReference type="EMBL" id="PP931175">
    <property type="protein sequence ID" value="XCH45279.1"/>
    <property type="molecule type" value="Genomic_DNA"/>
</dbReference>
<name>A0AAU8GSB1_9VIRU</name>
<evidence type="ECO:0000313" key="1">
    <source>
        <dbReference type="EMBL" id="XCH45279.1"/>
    </source>
</evidence>